<organism evidence="10">
    <name type="scientific">uncultured bacterium pAX1</name>
    <dbReference type="NCBI Taxonomy" id="1781156"/>
    <lineage>
        <taxon>Bacteria</taxon>
        <taxon>environmental samples</taxon>
    </lineage>
</organism>
<name>A0A1C9U4I4_9BACT</name>
<dbReference type="GO" id="GO:0000156">
    <property type="term" value="F:phosphorelay response regulator activity"/>
    <property type="evidence" value="ECO:0007669"/>
    <property type="project" value="TreeGrafter"/>
</dbReference>
<feature type="domain" description="Response regulatory" evidence="8">
    <location>
        <begin position="31"/>
        <end position="144"/>
    </location>
</feature>
<evidence type="ECO:0000256" key="5">
    <source>
        <dbReference type="ARBA" id="ARBA00023163"/>
    </source>
</evidence>
<dbReference type="CDD" id="cd00156">
    <property type="entry name" value="REC"/>
    <property type="match status" value="1"/>
</dbReference>
<dbReference type="SUPFAM" id="SSF52172">
    <property type="entry name" value="CheY-like"/>
    <property type="match status" value="1"/>
</dbReference>
<dbReference type="EMBL" id="KT982357">
    <property type="protein sequence ID" value="AOR51046.1"/>
    <property type="molecule type" value="Genomic_DNA"/>
</dbReference>
<evidence type="ECO:0000256" key="7">
    <source>
        <dbReference type="PROSITE-ProRule" id="PRU01091"/>
    </source>
</evidence>
<dbReference type="CDD" id="cd00383">
    <property type="entry name" value="trans_reg_C"/>
    <property type="match status" value="1"/>
</dbReference>
<dbReference type="AlphaFoldDB" id="A0A1C9U4I4"/>
<evidence type="ECO:0000259" key="9">
    <source>
        <dbReference type="PROSITE" id="PS51755"/>
    </source>
</evidence>
<evidence type="ECO:0000256" key="4">
    <source>
        <dbReference type="ARBA" id="ARBA00023125"/>
    </source>
</evidence>
<sequence>MIAFNVRTHYNENSHKNKEHQGKGVTMVESYIMIVCDEPTTSRVWGMLLTDLHCQPIITNTISHALTALEESAPDLIVVDVTSRDVNGVQICKTLREHVVAPMLFFTPINNETHMLEAYQAGVDDCIIKPISPAIFLAKVKVWLHRSWTVRVESLDRLNVGEYTLDPSTHRLLANDGRKIRLSNLEFRVLYLLVDHPGQTFSNEEIIDRVWGFHGEGNSTLVKNVIYRLRKKIEPNSTQAKYIRTETGGYLFRR</sequence>
<dbReference type="Pfam" id="PF00072">
    <property type="entry name" value="Response_reg"/>
    <property type="match status" value="1"/>
</dbReference>
<feature type="DNA-binding region" description="OmpR/PhoB-type" evidence="7">
    <location>
        <begin position="155"/>
        <end position="254"/>
    </location>
</feature>
<dbReference type="InterPro" id="IPR011006">
    <property type="entry name" value="CheY-like_superfamily"/>
</dbReference>
<dbReference type="Gene3D" id="3.40.50.2300">
    <property type="match status" value="1"/>
</dbReference>
<evidence type="ECO:0000256" key="6">
    <source>
        <dbReference type="PROSITE-ProRule" id="PRU00169"/>
    </source>
</evidence>
<reference evidence="10" key="1">
    <citation type="journal article" date="2016" name="Sci. Rep.">
        <title>Triclosan Resistome from Metagenome Reveals Diverse Enoyl Acyl Carrier Protein Reductases and Selective Enrichment of Triclosan Resistance Genes.</title>
        <authorList>
            <person name="Khan R."/>
            <person name="Kong H.G."/>
            <person name="Jung Y.H."/>
            <person name="Choi J."/>
            <person name="Baek K.Y."/>
            <person name="Hwang E.C."/>
            <person name="Lee S.W."/>
        </authorList>
    </citation>
    <scope>NUCLEOTIDE SEQUENCE</scope>
</reference>
<keyword evidence="4 7" id="KW-0238">DNA-binding</keyword>
<evidence type="ECO:0000259" key="8">
    <source>
        <dbReference type="PROSITE" id="PS50110"/>
    </source>
</evidence>
<dbReference type="GO" id="GO:0000976">
    <property type="term" value="F:transcription cis-regulatory region binding"/>
    <property type="evidence" value="ECO:0007669"/>
    <property type="project" value="TreeGrafter"/>
</dbReference>
<proteinExistence type="predicted"/>
<dbReference type="SMART" id="SM00862">
    <property type="entry name" value="Trans_reg_C"/>
    <property type="match status" value="1"/>
</dbReference>
<dbReference type="GO" id="GO:0005829">
    <property type="term" value="C:cytosol"/>
    <property type="evidence" value="ECO:0007669"/>
    <property type="project" value="TreeGrafter"/>
</dbReference>
<evidence type="ECO:0000313" key="10">
    <source>
        <dbReference type="EMBL" id="AOR51046.1"/>
    </source>
</evidence>
<keyword evidence="1 6" id="KW-0597">Phosphoprotein</keyword>
<dbReference type="InterPro" id="IPR036388">
    <property type="entry name" value="WH-like_DNA-bd_sf"/>
</dbReference>
<dbReference type="GO" id="GO:0006355">
    <property type="term" value="P:regulation of DNA-templated transcription"/>
    <property type="evidence" value="ECO:0007669"/>
    <property type="project" value="InterPro"/>
</dbReference>
<dbReference type="PROSITE" id="PS51755">
    <property type="entry name" value="OMPR_PHOB"/>
    <property type="match status" value="1"/>
</dbReference>
<protein>
    <submittedName>
        <fullName evidence="10">DNA-binding response regulator</fullName>
    </submittedName>
</protein>
<dbReference type="InterPro" id="IPR039420">
    <property type="entry name" value="WalR-like"/>
</dbReference>
<accession>A0A1C9U4I4</accession>
<evidence type="ECO:0000256" key="1">
    <source>
        <dbReference type="ARBA" id="ARBA00022553"/>
    </source>
</evidence>
<dbReference type="SMART" id="SM00448">
    <property type="entry name" value="REC"/>
    <property type="match status" value="1"/>
</dbReference>
<keyword evidence="5" id="KW-0804">Transcription</keyword>
<dbReference type="Gene3D" id="1.10.10.10">
    <property type="entry name" value="Winged helix-like DNA-binding domain superfamily/Winged helix DNA-binding domain"/>
    <property type="match status" value="1"/>
</dbReference>
<feature type="modified residue" description="4-aspartylphosphate" evidence="6">
    <location>
        <position position="80"/>
    </location>
</feature>
<evidence type="ECO:0000256" key="3">
    <source>
        <dbReference type="ARBA" id="ARBA00023015"/>
    </source>
</evidence>
<feature type="domain" description="OmpR/PhoB-type" evidence="9">
    <location>
        <begin position="155"/>
        <end position="254"/>
    </location>
</feature>
<dbReference type="PANTHER" id="PTHR48111">
    <property type="entry name" value="REGULATOR OF RPOS"/>
    <property type="match status" value="1"/>
</dbReference>
<evidence type="ECO:0000256" key="2">
    <source>
        <dbReference type="ARBA" id="ARBA00023012"/>
    </source>
</evidence>
<dbReference type="PROSITE" id="PS50110">
    <property type="entry name" value="RESPONSE_REGULATORY"/>
    <property type="match status" value="1"/>
</dbReference>
<dbReference type="InterPro" id="IPR016032">
    <property type="entry name" value="Sig_transdc_resp-reg_C-effctor"/>
</dbReference>
<keyword evidence="3" id="KW-0805">Transcription regulation</keyword>
<dbReference type="InterPro" id="IPR001867">
    <property type="entry name" value="OmpR/PhoB-type_DNA-bd"/>
</dbReference>
<dbReference type="Pfam" id="PF00486">
    <property type="entry name" value="Trans_reg_C"/>
    <property type="match status" value="1"/>
</dbReference>
<dbReference type="PANTHER" id="PTHR48111:SF1">
    <property type="entry name" value="TWO-COMPONENT RESPONSE REGULATOR ORR33"/>
    <property type="match status" value="1"/>
</dbReference>
<keyword evidence="2" id="KW-0902">Two-component regulatory system</keyword>
<dbReference type="SUPFAM" id="SSF46894">
    <property type="entry name" value="C-terminal effector domain of the bipartite response regulators"/>
    <property type="match status" value="1"/>
</dbReference>
<dbReference type="InterPro" id="IPR001789">
    <property type="entry name" value="Sig_transdc_resp-reg_receiver"/>
</dbReference>
<dbReference type="GO" id="GO:0032993">
    <property type="term" value="C:protein-DNA complex"/>
    <property type="evidence" value="ECO:0007669"/>
    <property type="project" value="TreeGrafter"/>
</dbReference>